<organism evidence="2 3">
    <name type="scientific">Saccharothrix xinjiangensis</name>
    <dbReference type="NCBI Taxonomy" id="204798"/>
    <lineage>
        <taxon>Bacteria</taxon>
        <taxon>Bacillati</taxon>
        <taxon>Actinomycetota</taxon>
        <taxon>Actinomycetes</taxon>
        <taxon>Pseudonocardiales</taxon>
        <taxon>Pseudonocardiaceae</taxon>
        <taxon>Saccharothrix</taxon>
    </lineage>
</organism>
<accession>A0ABV9Y0B3</accession>
<gene>
    <name evidence="2" type="ORF">ACFPFM_20470</name>
</gene>
<name>A0ABV9Y0B3_9PSEU</name>
<dbReference type="Proteomes" id="UP001595833">
    <property type="component" value="Unassembled WGS sequence"/>
</dbReference>
<dbReference type="Gene3D" id="3.30.559.30">
    <property type="entry name" value="Nonribosomal peptide synthetase, condensation domain"/>
    <property type="match status" value="1"/>
</dbReference>
<feature type="region of interest" description="Disordered" evidence="1">
    <location>
        <begin position="191"/>
        <end position="225"/>
    </location>
</feature>
<protein>
    <recommendedName>
        <fullName evidence="4">Condensation domain-containing protein</fullName>
    </recommendedName>
</protein>
<keyword evidence="3" id="KW-1185">Reference proteome</keyword>
<comment type="caution">
    <text evidence="2">The sequence shown here is derived from an EMBL/GenBank/DDBJ whole genome shotgun (WGS) entry which is preliminary data.</text>
</comment>
<dbReference type="EMBL" id="JBHSJB010000018">
    <property type="protein sequence ID" value="MFC5056120.1"/>
    <property type="molecule type" value="Genomic_DNA"/>
</dbReference>
<dbReference type="SUPFAM" id="SSF52777">
    <property type="entry name" value="CoA-dependent acyltransferases"/>
    <property type="match status" value="2"/>
</dbReference>
<proteinExistence type="predicted"/>
<evidence type="ECO:0000313" key="3">
    <source>
        <dbReference type="Proteomes" id="UP001595833"/>
    </source>
</evidence>
<feature type="compositionally biased region" description="Gly residues" evidence="1">
    <location>
        <begin position="204"/>
        <end position="217"/>
    </location>
</feature>
<dbReference type="InterPro" id="IPR023213">
    <property type="entry name" value="CAT-like_dom_sf"/>
</dbReference>
<dbReference type="Gene3D" id="3.30.559.10">
    <property type="entry name" value="Chloramphenicol acetyltransferase-like domain"/>
    <property type="match status" value="1"/>
</dbReference>
<dbReference type="RefSeq" id="WP_344039581.1">
    <property type="nucleotide sequence ID" value="NZ_BAAAKE010000017.1"/>
</dbReference>
<evidence type="ECO:0000256" key="1">
    <source>
        <dbReference type="SAM" id="MobiDB-lite"/>
    </source>
</evidence>
<evidence type="ECO:0008006" key="4">
    <source>
        <dbReference type="Google" id="ProtNLM"/>
    </source>
</evidence>
<evidence type="ECO:0000313" key="2">
    <source>
        <dbReference type="EMBL" id="MFC5056120.1"/>
    </source>
</evidence>
<feature type="region of interest" description="Disordered" evidence="1">
    <location>
        <begin position="152"/>
        <end position="175"/>
    </location>
</feature>
<feature type="compositionally biased region" description="Basic and acidic residues" evidence="1">
    <location>
        <begin position="166"/>
        <end position="175"/>
    </location>
</feature>
<sequence>MTLGQLNIHKWLSRSGAVAYGMQFRRVRPGPGVGVADFAEALSVLLTRHEGLRTHYLPDRRQRVVDSGELPLRVLEVDDTDPADLDRVLDDAVNALPYDPATDLPVSAAVAVADGRVLAGVLRCSHLAADHKAMVVLGAEVEEMLADPAARVVGPPRHQPVDQAEAEQRPSMRRRAEASLRYWGDRLRRMPPNPLACPSSRGPGESGLGEPGAGGPGAAAPGPGESCAAEMVSHAGAAALARIEARTSLDRSTIVLAAVLAVLSERTGYSTHTFCALSNNRFFDRRLTDYVGTLAISNLVEVDCLRATFDELGERVRAGMVRASMNALYNAYDLHAIAERVEHERGVAFNYFPPIFNNAANYFRSRPAGDGGPAATPPTEFTWRPMESTPAPLRFDLWRIDEVLVLDGWTGDADRIGRAEVEAVLLAVERLLVAAADHDLDGPLMSAAIDLPPVPRGEGWLFVDSCWVRLAEAQQLLDDVFGPGRARLFGEVGGRPLVAYVEATEAVGTPEEAHARCLSRLSAHPTAMAPRHYVLCEGAATDPDEPSSWQRRRVVGRGSGRLAGG</sequence>
<reference evidence="3" key="1">
    <citation type="journal article" date="2019" name="Int. J. Syst. Evol. Microbiol.">
        <title>The Global Catalogue of Microorganisms (GCM) 10K type strain sequencing project: providing services to taxonomists for standard genome sequencing and annotation.</title>
        <authorList>
            <consortium name="The Broad Institute Genomics Platform"/>
            <consortium name="The Broad Institute Genome Sequencing Center for Infectious Disease"/>
            <person name="Wu L."/>
            <person name="Ma J."/>
        </authorList>
    </citation>
    <scope>NUCLEOTIDE SEQUENCE [LARGE SCALE GENOMIC DNA]</scope>
    <source>
        <strain evidence="3">KCTC 12848</strain>
    </source>
</reference>